<keyword evidence="2" id="KW-1185">Reference proteome</keyword>
<dbReference type="SUPFAM" id="SSF52980">
    <property type="entry name" value="Restriction endonuclease-like"/>
    <property type="match status" value="1"/>
</dbReference>
<dbReference type="GO" id="GO:0003676">
    <property type="term" value="F:nucleic acid binding"/>
    <property type="evidence" value="ECO:0007669"/>
    <property type="project" value="InterPro"/>
</dbReference>
<dbReference type="Proteomes" id="UP000283458">
    <property type="component" value="Unassembled WGS sequence"/>
</dbReference>
<accession>A0A418VPE4</accession>
<protein>
    <submittedName>
        <fullName evidence="1">Uncharacterized protein</fullName>
    </submittedName>
</protein>
<dbReference type="OrthoDB" id="8451349at2"/>
<dbReference type="AlphaFoldDB" id="A0A418VPE4"/>
<evidence type="ECO:0000313" key="1">
    <source>
        <dbReference type="EMBL" id="RJF78127.1"/>
    </source>
</evidence>
<dbReference type="RefSeq" id="WP_119833270.1">
    <property type="nucleotide sequence ID" value="NZ_QYUL01000004.1"/>
</dbReference>
<sequence>MSSHTNTGAQAEDEFERHWQSQGKAAHLLRFRDNKDIRGLNRGKALAAFKQPSDYLLTHQGVTLYAEVKSSAHPTAFAFGLIAPYQLGSAERIVVAGGRYDFFVRRLHPTEGRWFRLPARVVLSHPRRSMSWTELQPHAVEIPCRTT</sequence>
<dbReference type="InterPro" id="IPR011856">
    <property type="entry name" value="tRNA_endonuc-like_dom_sf"/>
</dbReference>
<reference evidence="1 2" key="1">
    <citation type="submission" date="2018-09" db="EMBL/GenBank/DDBJ databases">
        <authorList>
            <person name="Zhu H."/>
        </authorList>
    </citation>
    <scope>NUCLEOTIDE SEQUENCE [LARGE SCALE GENOMIC DNA]</scope>
    <source>
        <strain evidence="1 2">K2W22B-5</strain>
    </source>
</reference>
<organism evidence="1 2">
    <name type="scientific">Azospirillum cavernae</name>
    <dbReference type="NCBI Taxonomy" id="2320860"/>
    <lineage>
        <taxon>Bacteria</taxon>
        <taxon>Pseudomonadati</taxon>
        <taxon>Pseudomonadota</taxon>
        <taxon>Alphaproteobacteria</taxon>
        <taxon>Rhodospirillales</taxon>
        <taxon>Azospirillaceae</taxon>
        <taxon>Azospirillum</taxon>
    </lineage>
</organism>
<comment type="caution">
    <text evidence="1">The sequence shown here is derived from an EMBL/GenBank/DDBJ whole genome shotgun (WGS) entry which is preliminary data.</text>
</comment>
<dbReference type="EMBL" id="QYUL01000004">
    <property type="protein sequence ID" value="RJF78127.1"/>
    <property type="molecule type" value="Genomic_DNA"/>
</dbReference>
<dbReference type="Gene3D" id="3.40.1350.10">
    <property type="match status" value="1"/>
</dbReference>
<dbReference type="InterPro" id="IPR011335">
    <property type="entry name" value="Restrct_endonuc-II-like"/>
</dbReference>
<gene>
    <name evidence="1" type="ORF">D3877_23655</name>
</gene>
<name>A0A418VPE4_9PROT</name>
<evidence type="ECO:0000313" key="2">
    <source>
        <dbReference type="Proteomes" id="UP000283458"/>
    </source>
</evidence>
<proteinExistence type="predicted"/>